<proteinExistence type="predicted"/>
<feature type="chain" id="PRO_5022014142" description="EF-hand domain-containing protein" evidence="1">
    <location>
        <begin position="26"/>
        <end position="136"/>
    </location>
</feature>
<organism evidence="2 3">
    <name type="scientific">Thermopolyspora flexuosa</name>
    <dbReference type="NCBI Taxonomy" id="103836"/>
    <lineage>
        <taxon>Bacteria</taxon>
        <taxon>Bacillati</taxon>
        <taxon>Actinomycetota</taxon>
        <taxon>Actinomycetes</taxon>
        <taxon>Streptosporangiales</taxon>
        <taxon>Streptosporangiaceae</taxon>
        <taxon>Thermopolyspora</taxon>
    </lineage>
</organism>
<dbReference type="AlphaFoldDB" id="A0A543J213"/>
<evidence type="ECO:0000256" key="1">
    <source>
        <dbReference type="SAM" id="SignalP"/>
    </source>
</evidence>
<keyword evidence="1" id="KW-0732">Signal</keyword>
<evidence type="ECO:0000313" key="3">
    <source>
        <dbReference type="Proteomes" id="UP000319213"/>
    </source>
</evidence>
<sequence length="136" mass="14428">MRKLFAAAAVAGVMAMGIAAGPAQAAASATQTSSGADRLRCFETRVFLADFHVLDSALSGKHDGLFGLDDARMVRDGKVNASGDLKAAVTLLLQPARDNVHWWSRLDTAYKGAKDNPDGLVSRDDLKAYLKQYCGG</sequence>
<reference evidence="2 3" key="1">
    <citation type="submission" date="2019-06" db="EMBL/GenBank/DDBJ databases">
        <title>Sequencing the genomes of 1000 actinobacteria strains.</title>
        <authorList>
            <person name="Klenk H.-P."/>
        </authorList>
    </citation>
    <scope>NUCLEOTIDE SEQUENCE [LARGE SCALE GENOMIC DNA]</scope>
    <source>
        <strain evidence="2 3">DSM 43186</strain>
    </source>
</reference>
<dbReference type="RefSeq" id="WP_142260673.1">
    <property type="nucleotide sequence ID" value="NZ_BMPV01000005.1"/>
</dbReference>
<protein>
    <recommendedName>
        <fullName evidence="4">EF-hand domain-containing protein</fullName>
    </recommendedName>
</protein>
<comment type="caution">
    <text evidence="2">The sequence shown here is derived from an EMBL/GenBank/DDBJ whole genome shotgun (WGS) entry which is preliminary data.</text>
</comment>
<dbReference type="Proteomes" id="UP000319213">
    <property type="component" value="Unassembled WGS sequence"/>
</dbReference>
<accession>A0A543J213</accession>
<dbReference type="EMBL" id="VFPQ01000001">
    <property type="protein sequence ID" value="TQM76848.1"/>
    <property type="molecule type" value="Genomic_DNA"/>
</dbReference>
<name>A0A543J213_9ACTN</name>
<evidence type="ECO:0000313" key="2">
    <source>
        <dbReference type="EMBL" id="TQM76848.1"/>
    </source>
</evidence>
<keyword evidence="3" id="KW-1185">Reference proteome</keyword>
<evidence type="ECO:0008006" key="4">
    <source>
        <dbReference type="Google" id="ProtNLM"/>
    </source>
</evidence>
<gene>
    <name evidence="2" type="ORF">FHX40_3598</name>
</gene>
<feature type="signal peptide" evidence="1">
    <location>
        <begin position="1"/>
        <end position="25"/>
    </location>
</feature>